<gene>
    <name evidence="1" type="ORF">B1C78_02070</name>
</gene>
<dbReference type="AlphaFoldDB" id="A0A1V3NSR9"/>
<comment type="caution">
    <text evidence="1">The sequence shown here is derived from an EMBL/GenBank/DDBJ whole genome shotgun (WGS) entry which is preliminary data.</text>
</comment>
<dbReference type="EMBL" id="MVBK01000010">
    <property type="protein sequence ID" value="OOG28155.1"/>
    <property type="molecule type" value="Genomic_DNA"/>
</dbReference>
<dbReference type="Pfam" id="PF04250">
    <property type="entry name" value="DUF429"/>
    <property type="match status" value="1"/>
</dbReference>
<proteinExistence type="predicted"/>
<evidence type="ECO:0000313" key="1">
    <source>
        <dbReference type="EMBL" id="OOG28155.1"/>
    </source>
</evidence>
<name>A0A1V3NSR9_9GAMM</name>
<dbReference type="InterPro" id="IPR007362">
    <property type="entry name" value="DUF429"/>
</dbReference>
<dbReference type="Proteomes" id="UP000189462">
    <property type="component" value="Unassembled WGS sequence"/>
</dbReference>
<dbReference type="RefSeq" id="WP_175628203.1">
    <property type="nucleotide sequence ID" value="NZ_MVBK01000010.1"/>
</dbReference>
<evidence type="ECO:0008006" key="3">
    <source>
        <dbReference type="Google" id="ProtNLM"/>
    </source>
</evidence>
<evidence type="ECO:0000313" key="2">
    <source>
        <dbReference type="Proteomes" id="UP000189462"/>
    </source>
</evidence>
<reference evidence="1 2" key="1">
    <citation type="submission" date="2017-02" db="EMBL/GenBank/DDBJ databases">
        <title>Genomic diversity within the haloalkaliphilic genus Thioalkalivibrio.</title>
        <authorList>
            <person name="Ahn A.-C."/>
            <person name="Meier-Kolthoff J."/>
            <person name="Overmars L."/>
            <person name="Richter M."/>
            <person name="Woyke T."/>
            <person name="Sorokin D.Y."/>
            <person name="Muyzer G."/>
        </authorList>
    </citation>
    <scope>NUCLEOTIDE SEQUENCE [LARGE SCALE GENOMIC DNA]</scope>
    <source>
        <strain evidence="1 2">ALJD</strain>
    </source>
</reference>
<organism evidence="1 2">
    <name type="scientific">Thioalkalivibrio denitrificans</name>
    <dbReference type="NCBI Taxonomy" id="108003"/>
    <lineage>
        <taxon>Bacteria</taxon>
        <taxon>Pseudomonadati</taxon>
        <taxon>Pseudomonadota</taxon>
        <taxon>Gammaproteobacteria</taxon>
        <taxon>Chromatiales</taxon>
        <taxon>Ectothiorhodospiraceae</taxon>
        <taxon>Thioalkalivibrio</taxon>
    </lineage>
</organism>
<keyword evidence="2" id="KW-1185">Reference proteome</keyword>
<accession>A0A1V3NSR9</accession>
<protein>
    <recommendedName>
        <fullName evidence="3">DUF429 domain-containing protein</fullName>
    </recommendedName>
</protein>
<sequence>MTKYLGLDGCRAGWFMVSMDEDGDADFRMLCAIDELSAYLPDAAVALIDVPIGLRGRHTDERQCDREARKRLPPGRKSSVFPAPSRCALDGNSYAEASELNRACTGRGLSRQTFAIIPKICEVDRFMGVTPYRHKVREIHPEVCFWALNGERAMTFRKKSRAGYEERLAVLERYCPGAASLVARALGTYRRREVARDDVLDAFVGAVTAAHHGSLKQVPDVPERDETGLPMEIVFAMTV</sequence>